<protein>
    <submittedName>
        <fullName evidence="1">Uncharacterized protein</fullName>
    </submittedName>
</protein>
<dbReference type="AlphaFoldDB" id="A0A197JED5"/>
<proteinExistence type="predicted"/>
<accession>A0A197JED5</accession>
<reference evidence="1 2" key="1">
    <citation type="submission" date="2016-05" db="EMBL/GenBank/DDBJ databases">
        <title>Genome sequencing reveals origins of a unique bacterial endosymbiosis in the earliest lineages of terrestrial Fungi.</title>
        <authorList>
            <consortium name="DOE Joint Genome Institute"/>
            <person name="Uehling J."/>
            <person name="Gryganskyi A."/>
            <person name="Hameed K."/>
            <person name="Tschaplinski T."/>
            <person name="Misztal P."/>
            <person name="Wu S."/>
            <person name="Desiro A."/>
            <person name="Vande Pol N."/>
            <person name="Du Z.-Y."/>
            <person name="Zienkiewicz A."/>
            <person name="Zienkiewicz K."/>
            <person name="Morin E."/>
            <person name="Tisserant E."/>
            <person name="Splivallo R."/>
            <person name="Hainaut M."/>
            <person name="Henrissat B."/>
            <person name="Ohm R."/>
            <person name="Kuo A."/>
            <person name="Yan J."/>
            <person name="Lipzen A."/>
            <person name="Nolan M."/>
            <person name="Labutti K."/>
            <person name="Barry K."/>
            <person name="Goldstein A."/>
            <person name="Labbe J."/>
            <person name="Schadt C."/>
            <person name="Tuskan G."/>
            <person name="Grigoriev I."/>
            <person name="Martin F."/>
            <person name="Vilgalys R."/>
            <person name="Bonito G."/>
        </authorList>
    </citation>
    <scope>NUCLEOTIDE SEQUENCE [LARGE SCALE GENOMIC DNA]</scope>
    <source>
        <strain evidence="1 2">AG-77</strain>
    </source>
</reference>
<dbReference type="EMBL" id="KV442117">
    <property type="protein sequence ID" value="OAQ23490.1"/>
    <property type="molecule type" value="Genomic_DNA"/>
</dbReference>
<gene>
    <name evidence="1" type="ORF">K457DRAFT_25041</name>
</gene>
<evidence type="ECO:0000313" key="1">
    <source>
        <dbReference type="EMBL" id="OAQ23490.1"/>
    </source>
</evidence>
<dbReference type="Proteomes" id="UP000078512">
    <property type="component" value="Unassembled WGS sequence"/>
</dbReference>
<evidence type="ECO:0000313" key="2">
    <source>
        <dbReference type="Proteomes" id="UP000078512"/>
    </source>
</evidence>
<name>A0A197JED5_9FUNG</name>
<organism evidence="1 2">
    <name type="scientific">Linnemannia elongata AG-77</name>
    <dbReference type="NCBI Taxonomy" id="1314771"/>
    <lineage>
        <taxon>Eukaryota</taxon>
        <taxon>Fungi</taxon>
        <taxon>Fungi incertae sedis</taxon>
        <taxon>Mucoromycota</taxon>
        <taxon>Mortierellomycotina</taxon>
        <taxon>Mortierellomycetes</taxon>
        <taxon>Mortierellales</taxon>
        <taxon>Mortierellaceae</taxon>
        <taxon>Linnemannia</taxon>
    </lineage>
</organism>
<keyword evidence="2" id="KW-1185">Reference proteome</keyword>
<sequence>MNTYTPTYSPSYISDLVGINPNPDSVSPNSRITNSAPGSLGYYWKHHRSGPSFRVGGLALQSKEARKANSIPSTTVDKPHLAYPLADSNYIYTQQQSGQSINPNYYSTPAGNIKPSQEQMQALRFSPHPRPTFVTTAYSTYQLPPAHQFPIQDGHEHYYQHGSQRHSSCPYTSQQHKIAIPCCRSLFKSRRDLNFEYIWRAITGSTINIASELH</sequence>